<keyword evidence="2" id="KW-1185">Reference proteome</keyword>
<dbReference type="Gene3D" id="3.80.10.10">
    <property type="entry name" value="Ribonuclease Inhibitor"/>
    <property type="match status" value="1"/>
</dbReference>
<evidence type="ECO:0000313" key="1">
    <source>
        <dbReference type="EMBL" id="EJK47292.1"/>
    </source>
</evidence>
<dbReference type="Proteomes" id="UP000266841">
    <property type="component" value="Unassembled WGS sequence"/>
</dbReference>
<dbReference type="InterPro" id="IPR032675">
    <property type="entry name" value="LRR_dom_sf"/>
</dbReference>
<organism evidence="1 2">
    <name type="scientific">Thalassiosira oceanica</name>
    <name type="common">Marine diatom</name>
    <dbReference type="NCBI Taxonomy" id="159749"/>
    <lineage>
        <taxon>Eukaryota</taxon>
        <taxon>Sar</taxon>
        <taxon>Stramenopiles</taxon>
        <taxon>Ochrophyta</taxon>
        <taxon>Bacillariophyta</taxon>
        <taxon>Coscinodiscophyceae</taxon>
        <taxon>Thalassiosirophycidae</taxon>
        <taxon>Thalassiosirales</taxon>
        <taxon>Thalassiosiraceae</taxon>
        <taxon>Thalassiosira</taxon>
    </lineage>
</organism>
<comment type="caution">
    <text evidence="1">The sequence shown here is derived from an EMBL/GenBank/DDBJ whole genome shotgun (WGS) entry which is preliminary data.</text>
</comment>
<sequence>MALRSVTIPSTVTELCYEAFLHCSNLSKVIHLGGGRLLNQEFFSSGIPSELGPLNHGELNKAIAFGGCPVTTLKISTSWALSERIARLLPECKISIKERIRNPRRLELLQDDVLACFPVVSRTHAVDDSDTDVEDGFLFF</sequence>
<gene>
    <name evidence="1" type="ORF">THAOC_33997</name>
</gene>
<proteinExistence type="predicted"/>
<dbReference type="EMBL" id="AGNL01047125">
    <property type="protein sequence ID" value="EJK47292.1"/>
    <property type="molecule type" value="Genomic_DNA"/>
</dbReference>
<dbReference type="AlphaFoldDB" id="K0RKV5"/>
<protein>
    <submittedName>
        <fullName evidence="1">Uncharacterized protein</fullName>
    </submittedName>
</protein>
<accession>K0RKV5</accession>
<reference evidence="1 2" key="1">
    <citation type="journal article" date="2012" name="Genome Biol.">
        <title>Genome and low-iron response of an oceanic diatom adapted to chronic iron limitation.</title>
        <authorList>
            <person name="Lommer M."/>
            <person name="Specht M."/>
            <person name="Roy A.S."/>
            <person name="Kraemer L."/>
            <person name="Andreson R."/>
            <person name="Gutowska M.A."/>
            <person name="Wolf J."/>
            <person name="Bergner S.V."/>
            <person name="Schilhabel M.B."/>
            <person name="Klostermeier U.C."/>
            <person name="Beiko R.G."/>
            <person name="Rosenstiel P."/>
            <person name="Hippler M."/>
            <person name="Laroche J."/>
        </authorList>
    </citation>
    <scope>NUCLEOTIDE SEQUENCE [LARGE SCALE GENOMIC DNA]</scope>
    <source>
        <strain evidence="1 2">CCMP1005</strain>
    </source>
</reference>
<name>K0RKV5_THAOC</name>
<evidence type="ECO:0000313" key="2">
    <source>
        <dbReference type="Proteomes" id="UP000266841"/>
    </source>
</evidence>